<accession>A0A161Y204</accession>
<dbReference type="Gene3D" id="3.90.550.20">
    <property type="match status" value="1"/>
</dbReference>
<gene>
    <name evidence="3" type="ORF">CI238_08456</name>
</gene>
<comment type="caution">
    <text evidence="3">The sequence shown here is derived from an EMBL/GenBank/DDBJ whole genome shotgun (WGS) entry which is preliminary data.</text>
</comment>
<dbReference type="InterPro" id="IPR029044">
    <property type="entry name" value="Nucleotide-diphossugar_trans"/>
</dbReference>
<dbReference type="PANTHER" id="PTHR31834:SF1">
    <property type="entry name" value="INITIATION-SPECIFIC ALPHA-1,6-MANNOSYLTRANSFERASE"/>
    <property type="match status" value="1"/>
</dbReference>
<dbReference type="PANTHER" id="PTHR31834">
    <property type="entry name" value="INITIATION-SPECIFIC ALPHA-1,6-MANNOSYLTRANSFERASE"/>
    <property type="match status" value="1"/>
</dbReference>
<name>A0A161Y204_COLIC</name>
<keyword evidence="2" id="KW-0472">Membrane</keyword>
<dbReference type="AlphaFoldDB" id="A0A161Y204"/>
<dbReference type="GO" id="GO:0000009">
    <property type="term" value="F:alpha-1,6-mannosyltransferase activity"/>
    <property type="evidence" value="ECO:0007669"/>
    <property type="project" value="InterPro"/>
</dbReference>
<dbReference type="InterPro" id="IPR039367">
    <property type="entry name" value="Och1-like"/>
</dbReference>
<dbReference type="SUPFAM" id="SSF53448">
    <property type="entry name" value="Nucleotide-diphospho-sugar transferases"/>
    <property type="match status" value="1"/>
</dbReference>
<keyword evidence="3" id="KW-0808">Transferase</keyword>
<evidence type="ECO:0000256" key="1">
    <source>
        <dbReference type="ARBA" id="ARBA00009003"/>
    </source>
</evidence>
<protein>
    <submittedName>
        <fullName evidence="3">Initiation-specific alpha--mannosyltransferase</fullName>
    </submittedName>
</protein>
<dbReference type="STRING" id="1573173.A0A161Y204"/>
<reference evidence="3 4" key="1">
    <citation type="submission" date="2015-06" db="EMBL/GenBank/DDBJ databases">
        <title>Survival trade-offs in plant roots during colonization by closely related pathogenic and mutualistic fungi.</title>
        <authorList>
            <person name="Hacquard S."/>
            <person name="Kracher B."/>
            <person name="Hiruma K."/>
            <person name="Weinman A."/>
            <person name="Muench P."/>
            <person name="Garrido Oter R."/>
            <person name="Ver Loren van Themaat E."/>
            <person name="Dallerey J.-F."/>
            <person name="Damm U."/>
            <person name="Henrissat B."/>
            <person name="Lespinet O."/>
            <person name="Thon M."/>
            <person name="Kemen E."/>
            <person name="McHardy A.C."/>
            <person name="Schulze-Lefert P."/>
            <person name="O'Connell R.J."/>
        </authorList>
    </citation>
    <scope>NUCLEOTIDE SEQUENCE [LARGE SCALE GENOMIC DNA]</scope>
    <source>
        <strain evidence="3 4">MAFF 238704</strain>
    </source>
</reference>
<evidence type="ECO:0000313" key="4">
    <source>
        <dbReference type="Proteomes" id="UP000076584"/>
    </source>
</evidence>
<evidence type="ECO:0000256" key="2">
    <source>
        <dbReference type="SAM" id="Phobius"/>
    </source>
</evidence>
<proteinExistence type="inferred from homology"/>
<feature type="transmembrane region" description="Helical" evidence="2">
    <location>
        <begin position="23"/>
        <end position="40"/>
    </location>
</feature>
<dbReference type="Pfam" id="PF04488">
    <property type="entry name" value="Gly_transf_sug"/>
    <property type="match status" value="1"/>
</dbReference>
<organism evidence="3 4">
    <name type="scientific">Colletotrichum incanum</name>
    <name type="common">Soybean anthracnose fungus</name>
    <dbReference type="NCBI Taxonomy" id="1573173"/>
    <lineage>
        <taxon>Eukaryota</taxon>
        <taxon>Fungi</taxon>
        <taxon>Dikarya</taxon>
        <taxon>Ascomycota</taxon>
        <taxon>Pezizomycotina</taxon>
        <taxon>Sordariomycetes</taxon>
        <taxon>Hypocreomycetidae</taxon>
        <taxon>Glomerellales</taxon>
        <taxon>Glomerellaceae</taxon>
        <taxon>Colletotrichum</taxon>
        <taxon>Colletotrichum spaethianum species complex</taxon>
    </lineage>
</organism>
<keyword evidence="4" id="KW-1185">Reference proteome</keyword>
<dbReference type="GO" id="GO:0006487">
    <property type="term" value="P:protein N-linked glycosylation"/>
    <property type="evidence" value="ECO:0007669"/>
    <property type="project" value="TreeGrafter"/>
</dbReference>
<comment type="similarity">
    <text evidence="1">Belongs to the glycosyltransferase 32 family.</text>
</comment>
<dbReference type="EMBL" id="LFIW01001110">
    <property type="protein sequence ID" value="KZL83432.1"/>
    <property type="molecule type" value="Genomic_DNA"/>
</dbReference>
<dbReference type="InterPro" id="IPR007577">
    <property type="entry name" value="GlycoTrfase_DXD_sugar-bd_CS"/>
</dbReference>
<keyword evidence="2" id="KW-0812">Transmembrane</keyword>
<keyword evidence="3" id="KW-0328">Glycosyltransferase</keyword>
<dbReference type="Proteomes" id="UP000076584">
    <property type="component" value="Unassembled WGS sequence"/>
</dbReference>
<dbReference type="GO" id="GO:0000136">
    <property type="term" value="C:mannan polymerase complex"/>
    <property type="evidence" value="ECO:0007669"/>
    <property type="project" value="TreeGrafter"/>
</dbReference>
<keyword evidence="2" id="KW-1133">Transmembrane helix</keyword>
<evidence type="ECO:0000313" key="3">
    <source>
        <dbReference type="EMBL" id="KZL83432.1"/>
    </source>
</evidence>
<sequence length="332" mass="37708">MAKYQSIGHSINLPLWMSPRFRWRQPAIPLLLFLMVYFYLPTKYKQYLLSSNNSCRVNPLSDREAADDVDTSVTFLPHIPPKIWQHIIPQQYLDVNYLKTEASIHNRKHKFRGNHLPQDQSLLDPVQLYNAIPRPVMKADLVRYALLAAEGGVYSDSDTSPVHPLRQWAPKELRSHTRLIVGIEADSQPPVPGTTYPVQVSQWTIAGAKGHPVLWRMIRRVLSEVRRQTDEAEKPHDEQQGPEVVFSNDDVLRVSGPAGWTEEIYGYISEVTATEFTWKNLTGLENPTLFGDVLVLPINAFATGVPHSGSSQTNVDATMVRHYFSGSWKNQS</sequence>